<keyword evidence="5 7" id="KW-1133">Transmembrane helix</keyword>
<dbReference type="RefSeq" id="WP_377322522.1">
    <property type="nucleotide sequence ID" value="NZ_JBHSNF010000005.1"/>
</dbReference>
<dbReference type="Pfam" id="PF07681">
    <property type="entry name" value="DoxX"/>
    <property type="match status" value="1"/>
</dbReference>
<keyword evidence="6 7" id="KW-0472">Membrane</keyword>
<feature type="transmembrane region" description="Helical" evidence="7">
    <location>
        <begin position="25"/>
        <end position="44"/>
    </location>
</feature>
<dbReference type="PANTHER" id="PTHR33452">
    <property type="entry name" value="OXIDOREDUCTASE CATD-RELATED"/>
    <property type="match status" value="1"/>
</dbReference>
<feature type="transmembrane region" description="Helical" evidence="7">
    <location>
        <begin position="64"/>
        <end position="86"/>
    </location>
</feature>
<comment type="caution">
    <text evidence="8">The sequence shown here is derived from an EMBL/GenBank/DDBJ whole genome shotgun (WGS) entry which is preliminary data.</text>
</comment>
<feature type="transmembrane region" description="Helical" evidence="7">
    <location>
        <begin position="93"/>
        <end position="112"/>
    </location>
</feature>
<name>A0ABW0QSB5_9GAMM</name>
<evidence type="ECO:0000256" key="7">
    <source>
        <dbReference type="SAM" id="Phobius"/>
    </source>
</evidence>
<dbReference type="InterPro" id="IPR032808">
    <property type="entry name" value="DoxX"/>
</dbReference>
<dbReference type="PANTHER" id="PTHR33452:SF1">
    <property type="entry name" value="INNER MEMBRANE PROTEIN YPHA-RELATED"/>
    <property type="match status" value="1"/>
</dbReference>
<comment type="subcellular location">
    <subcellularLocation>
        <location evidence="1">Cell membrane</location>
        <topology evidence="1">Multi-pass membrane protein</topology>
    </subcellularLocation>
</comment>
<dbReference type="EMBL" id="JBHSNF010000005">
    <property type="protein sequence ID" value="MFC5527685.1"/>
    <property type="molecule type" value="Genomic_DNA"/>
</dbReference>
<accession>A0ABW0QSB5</accession>
<evidence type="ECO:0000313" key="9">
    <source>
        <dbReference type="Proteomes" id="UP001596114"/>
    </source>
</evidence>
<organism evidence="8 9">
    <name type="scientific">Rhodanobacter ginsengisoli</name>
    <dbReference type="NCBI Taxonomy" id="418646"/>
    <lineage>
        <taxon>Bacteria</taxon>
        <taxon>Pseudomonadati</taxon>
        <taxon>Pseudomonadota</taxon>
        <taxon>Gammaproteobacteria</taxon>
        <taxon>Lysobacterales</taxon>
        <taxon>Rhodanobacteraceae</taxon>
        <taxon>Rhodanobacter</taxon>
    </lineage>
</organism>
<protein>
    <submittedName>
        <fullName evidence="8">DoxX family protein</fullName>
    </submittedName>
</protein>
<keyword evidence="4 7" id="KW-0812">Transmembrane</keyword>
<sequence length="165" mass="18034">MNASTSTSVRHWQDLTAALRHLQPLVLLLFRLLVAAAFWRAGVVKLADPSGTLALFSSEYHVPLLSPPVAAALGTWVELITPWFLAFGLGTRAIAAMLFVYNIVAVVSYPDLWPDGFWTGLVGSDFDDHKAWGLMFLALVAWGPGSLSLDGLGSWWLRRRDASPA</sequence>
<keyword evidence="3" id="KW-1003">Cell membrane</keyword>
<feature type="transmembrane region" description="Helical" evidence="7">
    <location>
        <begin position="132"/>
        <end position="157"/>
    </location>
</feature>
<keyword evidence="9" id="KW-1185">Reference proteome</keyword>
<dbReference type="Proteomes" id="UP001596114">
    <property type="component" value="Unassembled WGS sequence"/>
</dbReference>
<reference evidence="9" key="1">
    <citation type="journal article" date="2019" name="Int. J. Syst. Evol. Microbiol.">
        <title>The Global Catalogue of Microorganisms (GCM) 10K type strain sequencing project: providing services to taxonomists for standard genome sequencing and annotation.</title>
        <authorList>
            <consortium name="The Broad Institute Genomics Platform"/>
            <consortium name="The Broad Institute Genome Sequencing Center for Infectious Disease"/>
            <person name="Wu L."/>
            <person name="Ma J."/>
        </authorList>
    </citation>
    <scope>NUCLEOTIDE SEQUENCE [LARGE SCALE GENOMIC DNA]</scope>
    <source>
        <strain evidence="9">CGMCC 1.16619</strain>
    </source>
</reference>
<evidence type="ECO:0000256" key="2">
    <source>
        <dbReference type="ARBA" id="ARBA00006679"/>
    </source>
</evidence>
<evidence type="ECO:0000256" key="6">
    <source>
        <dbReference type="ARBA" id="ARBA00023136"/>
    </source>
</evidence>
<gene>
    <name evidence="8" type="ORF">ACFPPA_18220</name>
</gene>
<dbReference type="InterPro" id="IPR051907">
    <property type="entry name" value="DoxX-like_oxidoreductase"/>
</dbReference>
<comment type="similarity">
    <text evidence="2">Belongs to the DoxX family.</text>
</comment>
<evidence type="ECO:0000256" key="1">
    <source>
        <dbReference type="ARBA" id="ARBA00004651"/>
    </source>
</evidence>
<evidence type="ECO:0000256" key="4">
    <source>
        <dbReference type="ARBA" id="ARBA00022692"/>
    </source>
</evidence>
<evidence type="ECO:0000256" key="5">
    <source>
        <dbReference type="ARBA" id="ARBA00022989"/>
    </source>
</evidence>
<evidence type="ECO:0000313" key="8">
    <source>
        <dbReference type="EMBL" id="MFC5527685.1"/>
    </source>
</evidence>
<proteinExistence type="inferred from homology"/>
<evidence type="ECO:0000256" key="3">
    <source>
        <dbReference type="ARBA" id="ARBA00022475"/>
    </source>
</evidence>